<proteinExistence type="predicted"/>
<gene>
    <name evidence="1" type="ORF">SACC_24800</name>
</gene>
<dbReference type="GeneID" id="68867201"/>
<name>A0AAQ4CUI2_9CREN</name>
<reference evidence="1 2" key="1">
    <citation type="journal article" date="2022" name="Microbiol. Resour. Announc.">
        <title>Complete Genome Sequence of the Hyperthermophilic and Acidophilic Archaeon Saccharolobus caldissimus Strain HS-3T.</title>
        <authorList>
            <person name="Sakai H.D."/>
            <person name="Kurosawa N."/>
        </authorList>
    </citation>
    <scope>NUCLEOTIDE SEQUENCE [LARGE SCALE GENOMIC DNA]</scope>
    <source>
        <strain evidence="1 2">JCM32116</strain>
    </source>
</reference>
<dbReference type="KEGG" id="scas:SACC_24800"/>
<dbReference type="SUPFAM" id="SSF46689">
    <property type="entry name" value="Homeodomain-like"/>
    <property type="match status" value="1"/>
</dbReference>
<dbReference type="AlphaFoldDB" id="A0AAQ4CUI2"/>
<dbReference type="Gene3D" id="1.10.10.10">
    <property type="entry name" value="Winged helix-like DNA-binding domain superfamily/Winged helix DNA-binding domain"/>
    <property type="match status" value="1"/>
</dbReference>
<dbReference type="InterPro" id="IPR036388">
    <property type="entry name" value="WH-like_DNA-bd_sf"/>
</dbReference>
<dbReference type="InterPro" id="IPR009057">
    <property type="entry name" value="Homeodomain-like_sf"/>
</dbReference>
<evidence type="ECO:0008006" key="3">
    <source>
        <dbReference type="Google" id="ProtNLM"/>
    </source>
</evidence>
<evidence type="ECO:0000313" key="2">
    <source>
        <dbReference type="Proteomes" id="UP001319921"/>
    </source>
</evidence>
<accession>A0AAQ4CUI2</accession>
<dbReference type="RefSeq" id="WP_229569773.1">
    <property type="nucleotide sequence ID" value="NZ_AP025226.1"/>
</dbReference>
<dbReference type="Proteomes" id="UP001319921">
    <property type="component" value="Chromosome"/>
</dbReference>
<dbReference type="InterPro" id="IPR007367">
    <property type="entry name" value="DUF433"/>
</dbReference>
<protein>
    <recommendedName>
        <fullName evidence="3">DUF433 domain-containing protein</fullName>
    </recommendedName>
</protein>
<keyword evidence="2" id="KW-1185">Reference proteome</keyword>
<organism evidence="1 2">
    <name type="scientific">Saccharolobus caldissimus</name>
    <dbReference type="NCBI Taxonomy" id="1702097"/>
    <lineage>
        <taxon>Archaea</taxon>
        <taxon>Thermoproteota</taxon>
        <taxon>Thermoprotei</taxon>
        <taxon>Sulfolobales</taxon>
        <taxon>Sulfolobaceae</taxon>
        <taxon>Saccharolobus</taxon>
    </lineage>
</organism>
<evidence type="ECO:0000313" key="1">
    <source>
        <dbReference type="EMBL" id="BDB99463.1"/>
    </source>
</evidence>
<sequence length="183" mass="21072">MELPGYYYIVIHKDRHFGRPFIAGTLIRPENVIYELAKGKTFDEVADTFYGQIGIKQIQECVKYAIDVIKILKTGKIKVKVPAKLKKKLDPGKYKYLDKESDRYNPKIKNSDVTVIDVLNRIYNGKEVPQVAEELNISKEAVMESLFFAGSKIDDFHLSLSSFEDPVMTVLNLFNYIRKSELQ</sequence>
<dbReference type="EMBL" id="AP025226">
    <property type="protein sequence ID" value="BDB99463.1"/>
    <property type="molecule type" value="Genomic_DNA"/>
</dbReference>
<dbReference type="Pfam" id="PF04255">
    <property type="entry name" value="DUF433"/>
    <property type="match status" value="1"/>
</dbReference>